<dbReference type="GO" id="GO:0031505">
    <property type="term" value="P:fungal-type cell wall organization"/>
    <property type="evidence" value="ECO:0007669"/>
    <property type="project" value="TreeGrafter"/>
</dbReference>
<evidence type="ECO:0000256" key="3">
    <source>
        <dbReference type="SAM" id="Phobius"/>
    </source>
</evidence>
<feature type="region of interest" description="Disordered" evidence="2">
    <location>
        <begin position="196"/>
        <end position="218"/>
    </location>
</feature>
<dbReference type="Pfam" id="PF10342">
    <property type="entry name" value="Kre9_KNH"/>
    <property type="match status" value="1"/>
</dbReference>
<keyword evidence="3" id="KW-0472">Membrane</keyword>
<reference evidence="6" key="1">
    <citation type="journal article" date="2020" name="Stud. Mycol.">
        <title>101 Dothideomycetes genomes: a test case for predicting lifestyles and emergence of pathogens.</title>
        <authorList>
            <person name="Haridas S."/>
            <person name="Albert R."/>
            <person name="Binder M."/>
            <person name="Bloem J."/>
            <person name="Labutti K."/>
            <person name="Salamov A."/>
            <person name="Andreopoulos B."/>
            <person name="Baker S."/>
            <person name="Barry K."/>
            <person name="Bills G."/>
            <person name="Bluhm B."/>
            <person name="Cannon C."/>
            <person name="Castanera R."/>
            <person name="Culley D."/>
            <person name="Daum C."/>
            <person name="Ezra D."/>
            <person name="Gonzalez J."/>
            <person name="Henrissat B."/>
            <person name="Kuo A."/>
            <person name="Liang C."/>
            <person name="Lipzen A."/>
            <person name="Lutzoni F."/>
            <person name="Magnuson J."/>
            <person name="Mondo S."/>
            <person name="Nolan M."/>
            <person name="Ohm R."/>
            <person name="Pangilinan J."/>
            <person name="Park H.-J."/>
            <person name="Ramirez L."/>
            <person name="Alfaro M."/>
            <person name="Sun H."/>
            <person name="Tritt A."/>
            <person name="Yoshinaga Y."/>
            <person name="Zwiers L.-H."/>
            <person name="Turgeon B."/>
            <person name="Goodwin S."/>
            <person name="Spatafora J."/>
            <person name="Crous P."/>
            <person name="Grigoriev I."/>
        </authorList>
    </citation>
    <scope>NUCLEOTIDE SEQUENCE</scope>
    <source>
        <strain evidence="6">CBS 116005</strain>
    </source>
</reference>
<organism evidence="6 7">
    <name type="scientific">Teratosphaeria nubilosa</name>
    <dbReference type="NCBI Taxonomy" id="161662"/>
    <lineage>
        <taxon>Eukaryota</taxon>
        <taxon>Fungi</taxon>
        <taxon>Dikarya</taxon>
        <taxon>Ascomycota</taxon>
        <taxon>Pezizomycotina</taxon>
        <taxon>Dothideomycetes</taxon>
        <taxon>Dothideomycetidae</taxon>
        <taxon>Mycosphaerellales</taxon>
        <taxon>Teratosphaeriaceae</taxon>
        <taxon>Teratosphaeria</taxon>
    </lineage>
</organism>
<protein>
    <recommendedName>
        <fullName evidence="5">Yeast cell wall synthesis Kre9/Knh1-like N-terminal domain-containing protein</fullName>
    </recommendedName>
</protein>
<evidence type="ECO:0000313" key="6">
    <source>
        <dbReference type="EMBL" id="KAF2772870.1"/>
    </source>
</evidence>
<keyword evidence="3" id="KW-0812">Transmembrane</keyword>
<evidence type="ECO:0000256" key="1">
    <source>
        <dbReference type="ARBA" id="ARBA00022729"/>
    </source>
</evidence>
<accession>A0A6G1LJS7</accession>
<keyword evidence="1 4" id="KW-0732">Signal</keyword>
<evidence type="ECO:0000256" key="4">
    <source>
        <dbReference type="SAM" id="SignalP"/>
    </source>
</evidence>
<feature type="signal peptide" evidence="4">
    <location>
        <begin position="1"/>
        <end position="27"/>
    </location>
</feature>
<feature type="transmembrane region" description="Helical" evidence="3">
    <location>
        <begin position="226"/>
        <end position="249"/>
    </location>
</feature>
<dbReference type="GO" id="GO:0042546">
    <property type="term" value="P:cell wall biogenesis"/>
    <property type="evidence" value="ECO:0007669"/>
    <property type="project" value="InterPro"/>
</dbReference>
<name>A0A6G1LJS7_9PEZI</name>
<feature type="compositionally biased region" description="Low complexity" evidence="2">
    <location>
        <begin position="167"/>
        <end position="181"/>
    </location>
</feature>
<dbReference type="Proteomes" id="UP000799436">
    <property type="component" value="Unassembled WGS sequence"/>
</dbReference>
<evidence type="ECO:0000313" key="7">
    <source>
        <dbReference type="Proteomes" id="UP000799436"/>
    </source>
</evidence>
<dbReference type="OrthoDB" id="2432613at2759"/>
<keyword evidence="3" id="KW-1133">Transmembrane helix</keyword>
<gene>
    <name evidence="6" type="ORF">EJ03DRAFT_172426</name>
</gene>
<dbReference type="AlphaFoldDB" id="A0A6G1LJS7"/>
<dbReference type="GO" id="GO:0006078">
    <property type="term" value="P:(1-&gt;6)-beta-D-glucan biosynthetic process"/>
    <property type="evidence" value="ECO:0007669"/>
    <property type="project" value="InterPro"/>
</dbReference>
<dbReference type="InterPro" id="IPR045328">
    <property type="entry name" value="Kre9/Knh1"/>
</dbReference>
<dbReference type="PANTHER" id="PTHR28154:SF1">
    <property type="entry name" value="CELL WALL SYNTHESIS PROTEIN KNH1-RELATED"/>
    <property type="match status" value="1"/>
</dbReference>
<dbReference type="PANTHER" id="PTHR28154">
    <property type="entry name" value="CELL WALL SYNTHESIS PROTEIN KNH1-RELATED"/>
    <property type="match status" value="1"/>
</dbReference>
<keyword evidence="7" id="KW-1185">Reference proteome</keyword>
<dbReference type="EMBL" id="ML995813">
    <property type="protein sequence ID" value="KAF2772870.1"/>
    <property type="molecule type" value="Genomic_DNA"/>
</dbReference>
<feature type="domain" description="Yeast cell wall synthesis Kre9/Knh1-like N-terminal" evidence="5">
    <location>
        <begin position="33"/>
        <end position="135"/>
    </location>
</feature>
<feature type="compositionally biased region" description="Low complexity" evidence="2">
    <location>
        <begin position="202"/>
        <end position="217"/>
    </location>
</feature>
<evidence type="ECO:0000256" key="2">
    <source>
        <dbReference type="SAM" id="MobiDB-lite"/>
    </source>
</evidence>
<dbReference type="InterPro" id="IPR018466">
    <property type="entry name" value="Kre9/Knh1-like_N"/>
</dbReference>
<evidence type="ECO:0000259" key="5">
    <source>
        <dbReference type="Pfam" id="PF10342"/>
    </source>
</evidence>
<dbReference type="GO" id="GO:0005576">
    <property type="term" value="C:extracellular region"/>
    <property type="evidence" value="ECO:0007669"/>
    <property type="project" value="TreeGrafter"/>
</dbReference>
<proteinExistence type="predicted"/>
<sequence length="332" mass="34457">MESAVFRLPQLVRLALFTFVFANFSCADVQFTTPSAGQNVAAGTIDVEWKDSGNAPGIQDLTGFTLSLMVGGNDDGHMLALTTFKSQGTFTDGNSASGTIPSGIAGVVDNGFFFRMVSTANSGGTVINYSPRFNLTGLTGITPSTYRQAAGDLNGSTDGPSAKNPYSNSSSSASPSTATHSTATSLADMSTVITSSNDARLTSTSTPTPQSYPPSTSHGLSSLAKALIAMGSVIVGIALCASSVALVFVNHRRKQQKRARKILDHPFLDDKAELAAVADPSKMPSAVVVSELSHEGALVEADDGQPRPELDHMTFRAELEGSGPGTAREALS</sequence>
<feature type="chain" id="PRO_5026059149" description="Yeast cell wall synthesis Kre9/Knh1-like N-terminal domain-containing protein" evidence="4">
    <location>
        <begin position="28"/>
        <end position="332"/>
    </location>
</feature>
<feature type="region of interest" description="Disordered" evidence="2">
    <location>
        <begin position="149"/>
        <end position="181"/>
    </location>
</feature>